<dbReference type="EMBL" id="JBHMBE010000001">
    <property type="protein sequence ID" value="MFB9644517.1"/>
    <property type="molecule type" value="Genomic_DNA"/>
</dbReference>
<evidence type="ECO:0000313" key="2">
    <source>
        <dbReference type="EMBL" id="MFB9644517.1"/>
    </source>
</evidence>
<dbReference type="RefSeq" id="WP_344711081.1">
    <property type="nucleotide sequence ID" value="NZ_BAAAWH010000001.1"/>
</dbReference>
<comment type="caution">
    <text evidence="2">The sequence shown here is derived from an EMBL/GenBank/DDBJ whole genome shotgun (WGS) entry which is preliminary data.</text>
</comment>
<evidence type="ECO:0008006" key="4">
    <source>
        <dbReference type="Google" id="ProtNLM"/>
    </source>
</evidence>
<sequence>MNDDGERFAQVPHWLQDNAHALGIGPGGIAAYAVLYRRADWSTGLIETVGMETIARLSGSGSRMTATAAVKQLLHAGLLEIVTRRRTQPHIYRLRLPAEGPPSSVGVQNLATMGDAETADQAPVTDDEKDLGAQNLATGCLEIGHHGAQNLATFRSTDLSRSLKADPSGLAGAMPAKSGDPEEIGSAVSSLAQTDHLAIGSSAPNVGTGDLTSTGDRPSHRSPRARASRAQILWLRDLRAMTGTGLENPDPLTVHDADAEIRDLWPEIERRRHRGDPLDGNYWDLSPRARVYVDEHDLDIDRREAS</sequence>
<feature type="region of interest" description="Disordered" evidence="1">
    <location>
        <begin position="165"/>
        <end position="227"/>
    </location>
</feature>
<proteinExistence type="predicted"/>
<feature type="compositionally biased region" description="Polar residues" evidence="1">
    <location>
        <begin position="202"/>
        <end position="216"/>
    </location>
</feature>
<gene>
    <name evidence="2" type="ORF">ACFFPJ_01755</name>
</gene>
<evidence type="ECO:0000256" key="1">
    <source>
        <dbReference type="SAM" id="MobiDB-lite"/>
    </source>
</evidence>
<protein>
    <recommendedName>
        <fullName evidence="4">Helix-turn-helix domain-containing protein</fullName>
    </recommendedName>
</protein>
<evidence type="ECO:0000313" key="3">
    <source>
        <dbReference type="Proteomes" id="UP001589611"/>
    </source>
</evidence>
<dbReference type="Proteomes" id="UP001589611">
    <property type="component" value="Unassembled WGS sequence"/>
</dbReference>
<accession>A0ABV5SVY0</accession>
<reference evidence="2 3" key="1">
    <citation type="submission" date="2024-09" db="EMBL/GenBank/DDBJ databases">
        <authorList>
            <person name="Sun Q."/>
            <person name="Mori K."/>
        </authorList>
    </citation>
    <scope>NUCLEOTIDE SEQUENCE [LARGE SCALE GENOMIC DNA]</scope>
    <source>
        <strain evidence="2 3">JCM 1342</strain>
    </source>
</reference>
<organism evidence="2 3">
    <name type="scientific">Microbacterium terregens</name>
    <dbReference type="NCBI Taxonomy" id="69363"/>
    <lineage>
        <taxon>Bacteria</taxon>
        <taxon>Bacillati</taxon>
        <taxon>Actinomycetota</taxon>
        <taxon>Actinomycetes</taxon>
        <taxon>Micrococcales</taxon>
        <taxon>Microbacteriaceae</taxon>
        <taxon>Microbacterium</taxon>
    </lineage>
</organism>
<name>A0ABV5SVY0_9MICO</name>
<keyword evidence="3" id="KW-1185">Reference proteome</keyword>